<keyword evidence="2" id="KW-0808">Transferase</keyword>
<gene>
    <name evidence="2" type="ORF">N6Q81_18850</name>
</gene>
<dbReference type="EMBL" id="CP104697">
    <property type="protein sequence ID" value="UXI79928.1"/>
    <property type="molecule type" value="Genomic_DNA"/>
</dbReference>
<name>A0ABY6BW60_9ACTN</name>
<dbReference type="GO" id="GO:0004674">
    <property type="term" value="F:protein serine/threonine kinase activity"/>
    <property type="evidence" value="ECO:0007669"/>
    <property type="project" value="UniProtKB-KW"/>
</dbReference>
<feature type="region of interest" description="Disordered" evidence="1">
    <location>
        <begin position="17"/>
        <end position="71"/>
    </location>
</feature>
<evidence type="ECO:0000313" key="3">
    <source>
        <dbReference type="Proteomes" id="UP001064390"/>
    </source>
</evidence>
<evidence type="ECO:0000256" key="1">
    <source>
        <dbReference type="SAM" id="MobiDB-lite"/>
    </source>
</evidence>
<keyword evidence="2" id="KW-0418">Kinase</keyword>
<reference evidence="2" key="1">
    <citation type="submission" date="2022-09" db="EMBL/GenBank/DDBJ databases">
        <title>Streptomyces vinaceusdrappus strain AC-40.</title>
        <authorList>
            <person name="Sedeek A.M."/>
            <person name="Salah I."/>
            <person name="Kamel H.L."/>
            <person name="Soltan M.A."/>
            <person name="Elsayed T.R."/>
        </authorList>
    </citation>
    <scope>NUCLEOTIDE SEQUENCE</scope>
    <source>
        <strain evidence="2">AC-40</strain>
    </source>
</reference>
<proteinExistence type="predicted"/>
<keyword evidence="3" id="KW-1185">Reference proteome</keyword>
<feature type="non-terminal residue" evidence="2">
    <location>
        <position position="1"/>
    </location>
</feature>
<organism evidence="2 3">
    <name type="scientific">Streptomyces vinaceusdrappus</name>
    <dbReference type="NCBI Taxonomy" id="67376"/>
    <lineage>
        <taxon>Bacteria</taxon>
        <taxon>Bacillati</taxon>
        <taxon>Actinomycetota</taxon>
        <taxon>Actinomycetes</taxon>
        <taxon>Kitasatosporales</taxon>
        <taxon>Streptomycetaceae</taxon>
        <taxon>Streptomyces</taxon>
        <taxon>Streptomyces rochei group</taxon>
    </lineage>
</organism>
<protein>
    <submittedName>
        <fullName evidence="2">Serine/threonine protein kinase</fullName>
    </submittedName>
</protein>
<dbReference type="Proteomes" id="UP001064390">
    <property type="component" value="Chromosome"/>
</dbReference>
<sequence>AGGSSYHCVFEADLSAAPDSDGPLSIGPSTVTTGPAASCAPGEPTTVTLLPDGTLRRVNNDSGEALTYTRQ</sequence>
<keyword evidence="2" id="KW-0723">Serine/threonine-protein kinase</keyword>
<accession>A0ABY6BW60</accession>
<evidence type="ECO:0000313" key="2">
    <source>
        <dbReference type="EMBL" id="UXI79928.1"/>
    </source>
</evidence>